<dbReference type="PANTHER" id="PTHR11645">
    <property type="entry name" value="PYRROLINE-5-CARBOXYLATE REDUCTASE"/>
    <property type="match status" value="1"/>
</dbReference>
<evidence type="ECO:0000256" key="7">
    <source>
        <dbReference type="PIRSR" id="PIRSR000193-1"/>
    </source>
</evidence>
<protein>
    <recommendedName>
        <fullName evidence="5 6">Pyrroline-5-carboxylate reductase</fullName>
        <shortName evidence="5">P5C reductase</shortName>
        <shortName evidence="5">P5CR</shortName>
        <ecNumber evidence="5 6">1.5.1.2</ecNumber>
    </recommendedName>
    <alternativeName>
        <fullName evidence="5">PCA reductase</fullName>
    </alternativeName>
</protein>
<evidence type="ECO:0000256" key="1">
    <source>
        <dbReference type="ARBA" id="ARBA00005525"/>
    </source>
</evidence>
<dbReference type="FunFam" id="1.10.3730.10:FF:000001">
    <property type="entry name" value="Pyrroline-5-carboxylate reductase"/>
    <property type="match status" value="1"/>
</dbReference>
<keyword evidence="5" id="KW-0963">Cytoplasm</keyword>
<sequence>MKIGFLGAGNMATAIVRGAVEHDVVAGGDVLVFDTDAAKAGDLATSVGGSAASSAEELAGAVDVLVLAIKPQVFAAALPPLAGVIAERGTLVVSIAAGTPLAKIEGLLGAPAVPVVRVMPNVNAMVGAGMAAVTGNAAATRAHVQTVLDLFDAVGTAIELPEQQFATFTAIAGSAPAYAYLFIDALARGALRAGMPKDQATRIAAQTVLGSARMVLESDDAPWVLIDKVCSPGGTTIAGLMALEDGGFVSTVVDGVQATIDRDAELAGPRDGGAR</sequence>
<comment type="catalytic activity">
    <reaction evidence="5">
        <text>L-proline + NAD(+) = (S)-1-pyrroline-5-carboxylate + NADH + 2 H(+)</text>
        <dbReference type="Rhea" id="RHEA:14105"/>
        <dbReference type="ChEBI" id="CHEBI:15378"/>
        <dbReference type="ChEBI" id="CHEBI:17388"/>
        <dbReference type="ChEBI" id="CHEBI:57540"/>
        <dbReference type="ChEBI" id="CHEBI:57945"/>
        <dbReference type="ChEBI" id="CHEBI:60039"/>
        <dbReference type="EC" id="1.5.1.2"/>
    </reaction>
</comment>
<evidence type="ECO:0000256" key="8">
    <source>
        <dbReference type="RuleBase" id="RU003903"/>
    </source>
</evidence>
<dbReference type="STRING" id="285351.SAMN04488035_0844"/>
<dbReference type="PANTHER" id="PTHR11645:SF0">
    <property type="entry name" value="PYRROLINE-5-CARBOXYLATE REDUCTASE 3"/>
    <property type="match status" value="1"/>
</dbReference>
<dbReference type="InterPro" id="IPR036291">
    <property type="entry name" value="NAD(P)-bd_dom_sf"/>
</dbReference>
<dbReference type="HAMAP" id="MF_01925">
    <property type="entry name" value="P5C_reductase"/>
    <property type="match status" value="1"/>
</dbReference>
<evidence type="ECO:0000256" key="6">
    <source>
        <dbReference type="NCBIfam" id="TIGR00112"/>
    </source>
</evidence>
<dbReference type="Proteomes" id="UP000198520">
    <property type="component" value="Unassembled WGS sequence"/>
</dbReference>
<dbReference type="SUPFAM" id="SSF48179">
    <property type="entry name" value="6-phosphogluconate dehydrogenase C-terminal domain-like"/>
    <property type="match status" value="1"/>
</dbReference>
<keyword evidence="12" id="KW-1185">Reference proteome</keyword>
<dbReference type="OrthoDB" id="9805754at2"/>
<dbReference type="PIRSF" id="PIRSF000193">
    <property type="entry name" value="Pyrrol-5-carb_rd"/>
    <property type="match status" value="1"/>
</dbReference>
<keyword evidence="2 5" id="KW-0521">NADP</keyword>
<evidence type="ECO:0000313" key="11">
    <source>
        <dbReference type="EMBL" id="SFE86605.1"/>
    </source>
</evidence>
<keyword evidence="5 8" id="KW-0028">Amino-acid biosynthesis</keyword>
<keyword evidence="5 8" id="KW-0641">Proline biosynthesis</keyword>
<evidence type="ECO:0000259" key="10">
    <source>
        <dbReference type="Pfam" id="PF14748"/>
    </source>
</evidence>
<dbReference type="GO" id="GO:0005737">
    <property type="term" value="C:cytoplasm"/>
    <property type="evidence" value="ECO:0007669"/>
    <property type="project" value="UniProtKB-SubCell"/>
</dbReference>
<evidence type="ECO:0000256" key="2">
    <source>
        <dbReference type="ARBA" id="ARBA00022857"/>
    </source>
</evidence>
<accession>A0A1I2E168</accession>
<dbReference type="NCBIfam" id="TIGR00112">
    <property type="entry name" value="proC"/>
    <property type="match status" value="1"/>
</dbReference>
<dbReference type="Pfam" id="PF03807">
    <property type="entry name" value="F420_oxidored"/>
    <property type="match status" value="1"/>
</dbReference>
<comment type="subcellular location">
    <subcellularLocation>
        <location evidence="5">Cytoplasm</location>
    </subcellularLocation>
</comment>
<comment type="similarity">
    <text evidence="1 5 8">Belongs to the pyrroline-5-carboxylate reductase family.</text>
</comment>
<dbReference type="Pfam" id="PF14748">
    <property type="entry name" value="P5CR_dimer"/>
    <property type="match status" value="1"/>
</dbReference>
<dbReference type="InterPro" id="IPR029036">
    <property type="entry name" value="P5CR_dimer"/>
</dbReference>
<dbReference type="EMBL" id="FONZ01000001">
    <property type="protein sequence ID" value="SFE86605.1"/>
    <property type="molecule type" value="Genomic_DNA"/>
</dbReference>
<dbReference type="GO" id="GO:0004735">
    <property type="term" value="F:pyrroline-5-carboxylate reductase activity"/>
    <property type="evidence" value="ECO:0007669"/>
    <property type="project" value="UniProtKB-UniRule"/>
</dbReference>
<comment type="function">
    <text evidence="4 5">Catalyzes the reduction of 1-pyrroline-5-carboxylate (PCA) to L-proline.</text>
</comment>
<feature type="domain" description="Pyrroline-5-carboxylate reductase catalytic N-terminal" evidence="9">
    <location>
        <begin position="2"/>
        <end position="98"/>
    </location>
</feature>
<keyword evidence="3 5" id="KW-0560">Oxidoreductase</keyword>
<dbReference type="InterPro" id="IPR028939">
    <property type="entry name" value="P5C_Rdtase_cat_N"/>
</dbReference>
<dbReference type="PROSITE" id="PS00521">
    <property type="entry name" value="P5CR"/>
    <property type="match status" value="1"/>
</dbReference>
<feature type="binding site" evidence="7">
    <location>
        <begin position="68"/>
        <end position="71"/>
    </location>
    <ligand>
        <name>NADP(+)</name>
        <dbReference type="ChEBI" id="CHEBI:58349"/>
    </ligand>
</feature>
<dbReference type="RefSeq" id="WP_093375299.1">
    <property type="nucleotide sequence ID" value="NZ_BNAN01000001.1"/>
</dbReference>
<dbReference type="EC" id="1.5.1.2" evidence="5 6"/>
<dbReference type="UniPathway" id="UPA00098">
    <property type="reaction ID" value="UER00361"/>
</dbReference>
<feature type="binding site" evidence="7">
    <location>
        <begin position="6"/>
        <end position="11"/>
    </location>
    <ligand>
        <name>NADP(+)</name>
        <dbReference type="ChEBI" id="CHEBI:58349"/>
    </ligand>
</feature>
<reference evidence="12" key="1">
    <citation type="submission" date="2016-10" db="EMBL/GenBank/DDBJ databases">
        <authorList>
            <person name="Varghese N."/>
            <person name="Submissions S."/>
        </authorList>
    </citation>
    <scope>NUCLEOTIDE SEQUENCE [LARGE SCALE GENOMIC DNA]</scope>
    <source>
        <strain evidence="12">DSM 19083</strain>
    </source>
</reference>
<dbReference type="AlphaFoldDB" id="A0A1I2E168"/>
<dbReference type="SUPFAM" id="SSF51735">
    <property type="entry name" value="NAD(P)-binding Rossmann-fold domains"/>
    <property type="match status" value="1"/>
</dbReference>
<evidence type="ECO:0000256" key="5">
    <source>
        <dbReference type="HAMAP-Rule" id="MF_01925"/>
    </source>
</evidence>
<dbReference type="InterPro" id="IPR008927">
    <property type="entry name" value="6-PGluconate_DH-like_C_sf"/>
</dbReference>
<comment type="catalytic activity">
    <reaction evidence="5 8">
        <text>L-proline + NADP(+) = (S)-1-pyrroline-5-carboxylate + NADPH + 2 H(+)</text>
        <dbReference type="Rhea" id="RHEA:14109"/>
        <dbReference type="ChEBI" id="CHEBI:15378"/>
        <dbReference type="ChEBI" id="CHEBI:17388"/>
        <dbReference type="ChEBI" id="CHEBI:57783"/>
        <dbReference type="ChEBI" id="CHEBI:58349"/>
        <dbReference type="ChEBI" id="CHEBI:60039"/>
        <dbReference type="EC" id="1.5.1.2"/>
    </reaction>
</comment>
<dbReference type="InterPro" id="IPR000304">
    <property type="entry name" value="Pyrroline-COOH_reductase"/>
</dbReference>
<evidence type="ECO:0000256" key="3">
    <source>
        <dbReference type="ARBA" id="ARBA00023002"/>
    </source>
</evidence>
<dbReference type="GO" id="GO:0055129">
    <property type="term" value="P:L-proline biosynthetic process"/>
    <property type="evidence" value="ECO:0007669"/>
    <property type="project" value="UniProtKB-UniRule"/>
</dbReference>
<evidence type="ECO:0000313" key="12">
    <source>
        <dbReference type="Proteomes" id="UP000198520"/>
    </source>
</evidence>
<proteinExistence type="inferred from homology"/>
<feature type="domain" description="Pyrroline-5-carboxylate reductase dimerisation" evidence="10">
    <location>
        <begin position="162"/>
        <end position="266"/>
    </location>
</feature>
<comment type="pathway">
    <text evidence="5 8">Amino-acid biosynthesis; L-proline biosynthesis; L-proline from L-glutamate 5-semialdehyde: step 1/1.</text>
</comment>
<dbReference type="Gene3D" id="1.10.3730.10">
    <property type="entry name" value="ProC C-terminal domain-like"/>
    <property type="match status" value="1"/>
</dbReference>
<evidence type="ECO:0000256" key="4">
    <source>
        <dbReference type="ARBA" id="ARBA00058118"/>
    </source>
</evidence>
<gene>
    <name evidence="5" type="primary">proC</name>
    <name evidence="11" type="ORF">SAMN04488035_0844</name>
</gene>
<evidence type="ECO:0000259" key="9">
    <source>
        <dbReference type="Pfam" id="PF03807"/>
    </source>
</evidence>
<organism evidence="11 12">
    <name type="scientific">Flavimobilis marinus</name>
    <dbReference type="NCBI Taxonomy" id="285351"/>
    <lineage>
        <taxon>Bacteria</taxon>
        <taxon>Bacillati</taxon>
        <taxon>Actinomycetota</taxon>
        <taxon>Actinomycetes</taxon>
        <taxon>Micrococcales</taxon>
        <taxon>Jonesiaceae</taxon>
        <taxon>Flavimobilis</taxon>
    </lineage>
</organism>
<dbReference type="InterPro" id="IPR053790">
    <property type="entry name" value="P5CR-like_CS"/>
</dbReference>
<name>A0A1I2E168_9MICO</name>
<dbReference type="Gene3D" id="3.40.50.720">
    <property type="entry name" value="NAD(P)-binding Rossmann-like Domain"/>
    <property type="match status" value="1"/>
</dbReference>